<evidence type="ECO:0000313" key="2">
    <source>
        <dbReference type="EMBL" id="KAK7006297.1"/>
    </source>
</evidence>
<proteinExistence type="predicted"/>
<comment type="caution">
    <text evidence="2">The sequence shown here is derived from an EMBL/GenBank/DDBJ whole genome shotgun (WGS) entry which is preliminary data.</text>
</comment>
<feature type="chain" id="PRO_5043350923" evidence="1">
    <location>
        <begin position="19"/>
        <end position="72"/>
    </location>
</feature>
<keyword evidence="3" id="KW-1185">Reference proteome</keyword>
<reference evidence="2 3" key="1">
    <citation type="journal article" date="2024" name="J Genomics">
        <title>Draft genome sequencing and assembly of Favolaschia claudopus CIRM-BRFM 2984 isolated from oak limbs.</title>
        <authorList>
            <person name="Navarro D."/>
            <person name="Drula E."/>
            <person name="Chaduli D."/>
            <person name="Cazenave R."/>
            <person name="Ahrendt S."/>
            <person name="Wang J."/>
            <person name="Lipzen A."/>
            <person name="Daum C."/>
            <person name="Barry K."/>
            <person name="Grigoriev I.V."/>
            <person name="Favel A."/>
            <person name="Rosso M.N."/>
            <person name="Martin F."/>
        </authorList>
    </citation>
    <scope>NUCLEOTIDE SEQUENCE [LARGE SCALE GENOMIC DNA]</scope>
    <source>
        <strain evidence="2 3">CIRM-BRFM 2984</strain>
    </source>
</reference>
<gene>
    <name evidence="2" type="ORF">R3P38DRAFT_3037768</name>
</gene>
<feature type="signal peptide" evidence="1">
    <location>
        <begin position="1"/>
        <end position="18"/>
    </location>
</feature>
<organism evidence="2 3">
    <name type="scientific">Favolaschia claudopus</name>
    <dbReference type="NCBI Taxonomy" id="2862362"/>
    <lineage>
        <taxon>Eukaryota</taxon>
        <taxon>Fungi</taxon>
        <taxon>Dikarya</taxon>
        <taxon>Basidiomycota</taxon>
        <taxon>Agaricomycotina</taxon>
        <taxon>Agaricomycetes</taxon>
        <taxon>Agaricomycetidae</taxon>
        <taxon>Agaricales</taxon>
        <taxon>Marasmiineae</taxon>
        <taxon>Mycenaceae</taxon>
        <taxon>Favolaschia</taxon>
    </lineage>
</organism>
<dbReference type="Proteomes" id="UP001362999">
    <property type="component" value="Unassembled WGS sequence"/>
</dbReference>
<dbReference type="AlphaFoldDB" id="A0AAW0ABP1"/>
<feature type="non-terminal residue" evidence="2">
    <location>
        <position position="72"/>
    </location>
</feature>
<dbReference type="EMBL" id="JAWWNJ010000076">
    <property type="protein sequence ID" value="KAK7006297.1"/>
    <property type="molecule type" value="Genomic_DNA"/>
</dbReference>
<protein>
    <submittedName>
        <fullName evidence="2">Uncharacterized protein</fullName>
    </submittedName>
</protein>
<sequence>MASLSFMILILSSGGDMAAILGSLQKAGDRQSPSPRNEVILPVALHAQCIMHAGMYYSSAVSAENLKAMASS</sequence>
<keyword evidence="1" id="KW-0732">Signal</keyword>
<evidence type="ECO:0000313" key="3">
    <source>
        <dbReference type="Proteomes" id="UP001362999"/>
    </source>
</evidence>
<name>A0AAW0ABP1_9AGAR</name>
<evidence type="ECO:0000256" key="1">
    <source>
        <dbReference type="SAM" id="SignalP"/>
    </source>
</evidence>
<accession>A0AAW0ABP1</accession>